<dbReference type="CDD" id="cd02440">
    <property type="entry name" value="AdoMet_MTases"/>
    <property type="match status" value="1"/>
</dbReference>
<evidence type="ECO:0000256" key="2">
    <source>
        <dbReference type="ARBA" id="ARBA00022679"/>
    </source>
</evidence>
<protein>
    <submittedName>
        <fullName evidence="3">16S rRNA (Guanine(966)-N(2))-methyltransferase RsmD</fullName>
    </submittedName>
</protein>
<dbReference type="PANTHER" id="PTHR43542">
    <property type="entry name" value="METHYLTRANSFERASE"/>
    <property type="match status" value="1"/>
</dbReference>
<dbReference type="InterPro" id="IPR029063">
    <property type="entry name" value="SAM-dependent_MTases_sf"/>
</dbReference>
<evidence type="ECO:0000313" key="3">
    <source>
        <dbReference type="EMBL" id="PWJ96604.1"/>
    </source>
</evidence>
<gene>
    <name evidence="3" type="ORF">C7380_101178</name>
</gene>
<dbReference type="PROSITE" id="PS00092">
    <property type="entry name" value="N6_MTASE"/>
    <property type="match status" value="1"/>
</dbReference>
<dbReference type="PIRSF" id="PIRSF004553">
    <property type="entry name" value="CHP00095"/>
    <property type="match status" value="1"/>
</dbReference>
<dbReference type="GO" id="GO:0003676">
    <property type="term" value="F:nucleic acid binding"/>
    <property type="evidence" value="ECO:0007669"/>
    <property type="project" value="InterPro"/>
</dbReference>
<keyword evidence="4" id="KW-1185">Reference proteome</keyword>
<dbReference type="Pfam" id="PF03602">
    <property type="entry name" value="Cons_hypoth95"/>
    <property type="match status" value="1"/>
</dbReference>
<dbReference type="InterPro" id="IPR004398">
    <property type="entry name" value="RNA_MeTrfase_RsmD"/>
</dbReference>
<keyword evidence="2" id="KW-0808">Transferase</keyword>
<evidence type="ECO:0000313" key="4">
    <source>
        <dbReference type="Proteomes" id="UP000245921"/>
    </source>
</evidence>
<dbReference type="GO" id="GO:0008168">
    <property type="term" value="F:methyltransferase activity"/>
    <property type="evidence" value="ECO:0007669"/>
    <property type="project" value="UniProtKB-KW"/>
</dbReference>
<reference evidence="3 4" key="1">
    <citation type="submission" date="2018-05" db="EMBL/GenBank/DDBJ databases">
        <title>Genomic Encyclopedia of Type Strains, Phase IV (KMG-IV): sequencing the most valuable type-strain genomes for metagenomic binning, comparative biology and taxonomic classification.</title>
        <authorList>
            <person name="Goeker M."/>
        </authorList>
    </citation>
    <scope>NUCLEOTIDE SEQUENCE [LARGE SCALE GENOMIC DNA]</scope>
    <source>
        <strain evidence="3 4">DSM 24906</strain>
    </source>
</reference>
<dbReference type="Proteomes" id="UP000245921">
    <property type="component" value="Unassembled WGS sequence"/>
</dbReference>
<dbReference type="NCBIfam" id="TIGR00095">
    <property type="entry name" value="16S rRNA (guanine(966)-N(2))-methyltransferase RsmD"/>
    <property type="match status" value="1"/>
</dbReference>
<proteinExistence type="predicted"/>
<dbReference type="GO" id="GO:0031167">
    <property type="term" value="P:rRNA methylation"/>
    <property type="evidence" value="ECO:0007669"/>
    <property type="project" value="InterPro"/>
</dbReference>
<keyword evidence="1" id="KW-0489">Methyltransferase</keyword>
<evidence type="ECO:0000256" key="1">
    <source>
        <dbReference type="ARBA" id="ARBA00022603"/>
    </source>
</evidence>
<accession>A0AA45C972</accession>
<dbReference type="InterPro" id="IPR002052">
    <property type="entry name" value="DNA_methylase_N6_adenine_CS"/>
</dbReference>
<name>A0AA45C972_9BACT</name>
<comment type="caution">
    <text evidence="3">The sequence shown here is derived from an EMBL/GenBank/DDBJ whole genome shotgun (WGS) entry which is preliminary data.</text>
</comment>
<dbReference type="RefSeq" id="WP_109603593.1">
    <property type="nucleotide sequence ID" value="NZ_JAMHJO010000010.1"/>
</dbReference>
<dbReference type="Gene3D" id="3.40.50.150">
    <property type="entry name" value="Vaccinia Virus protein VP39"/>
    <property type="match status" value="1"/>
</dbReference>
<dbReference type="AlphaFoldDB" id="A0AA45C972"/>
<sequence length="183" mass="21063">MLKIETGYLKGSSFDTVPSKKTRYTPSQLRRTLINIFEISDYNLLEVFGGSGSFSFEAISNYAKSSTIIEQSSKSVNIIKNNSKKLGIENEINVIKGDFRTIIPELKKNNQKYDMIFADPPFNLGFVEEFLKVIDNNSEILIDGAYIIIEKSKRENYNYTPLNLELDEIRNYGDIDLLIYFRK</sequence>
<dbReference type="PANTHER" id="PTHR43542:SF1">
    <property type="entry name" value="METHYLTRANSFERASE"/>
    <property type="match status" value="1"/>
</dbReference>
<organism evidence="3 4">
    <name type="scientific">Oceanotoga teriensis</name>
    <dbReference type="NCBI Taxonomy" id="515440"/>
    <lineage>
        <taxon>Bacteria</taxon>
        <taxon>Thermotogati</taxon>
        <taxon>Thermotogota</taxon>
        <taxon>Thermotogae</taxon>
        <taxon>Petrotogales</taxon>
        <taxon>Petrotogaceae</taxon>
        <taxon>Oceanotoga</taxon>
    </lineage>
</organism>
<dbReference type="EMBL" id="QGGI01000001">
    <property type="protein sequence ID" value="PWJ96604.1"/>
    <property type="molecule type" value="Genomic_DNA"/>
</dbReference>
<dbReference type="SUPFAM" id="SSF53335">
    <property type="entry name" value="S-adenosyl-L-methionine-dependent methyltransferases"/>
    <property type="match status" value="1"/>
</dbReference>